<dbReference type="AlphaFoldDB" id="A0A0F9A2C8"/>
<reference evidence="1" key="1">
    <citation type="journal article" date="2015" name="Nature">
        <title>Complex archaea that bridge the gap between prokaryotes and eukaryotes.</title>
        <authorList>
            <person name="Spang A."/>
            <person name="Saw J.H."/>
            <person name="Jorgensen S.L."/>
            <person name="Zaremba-Niedzwiedzka K."/>
            <person name="Martijn J."/>
            <person name="Lind A.E."/>
            <person name="van Eijk R."/>
            <person name="Schleper C."/>
            <person name="Guy L."/>
            <person name="Ettema T.J."/>
        </authorList>
    </citation>
    <scope>NUCLEOTIDE SEQUENCE</scope>
</reference>
<feature type="non-terminal residue" evidence="1">
    <location>
        <position position="1"/>
    </location>
</feature>
<organism evidence="1">
    <name type="scientific">marine sediment metagenome</name>
    <dbReference type="NCBI Taxonomy" id="412755"/>
    <lineage>
        <taxon>unclassified sequences</taxon>
        <taxon>metagenomes</taxon>
        <taxon>ecological metagenomes</taxon>
    </lineage>
</organism>
<protein>
    <submittedName>
        <fullName evidence="1">Uncharacterized protein</fullName>
    </submittedName>
</protein>
<name>A0A0F9A2C8_9ZZZZ</name>
<sequence length="82" mass="9320">KTLPTKTAIRNRGGSLMKTKHEIITTEREIKEYMITCGACDKKFILNAVLIGKDDRTDEPFLNLMSQASVYYCPYCGEKEVV</sequence>
<gene>
    <name evidence="1" type="ORF">LCGC14_2624040</name>
</gene>
<proteinExistence type="predicted"/>
<comment type="caution">
    <text evidence="1">The sequence shown here is derived from an EMBL/GenBank/DDBJ whole genome shotgun (WGS) entry which is preliminary data.</text>
</comment>
<accession>A0A0F9A2C8</accession>
<dbReference type="EMBL" id="LAZR01044847">
    <property type="protein sequence ID" value="KKL03650.1"/>
    <property type="molecule type" value="Genomic_DNA"/>
</dbReference>
<evidence type="ECO:0000313" key="1">
    <source>
        <dbReference type="EMBL" id="KKL03650.1"/>
    </source>
</evidence>